<evidence type="ECO:0000313" key="1">
    <source>
        <dbReference type="EMBL" id="KKN09086.1"/>
    </source>
</evidence>
<proteinExistence type="predicted"/>
<sequence length="134" mass="15553">MTYQDRLQEAERLTKDNQALLSTPLMSEGSISPMQVGLFSPRQKARWQSDAMAKMTLDRTIKRLRRTDEELAINEKRIAVNEEKERQATLVILQGKIDFIHGLGCMSHNKRGKLRPTYQRTIEGYQYEIDKLAN</sequence>
<dbReference type="EMBL" id="LAZR01004384">
    <property type="protein sequence ID" value="KKN09086.1"/>
    <property type="molecule type" value="Genomic_DNA"/>
</dbReference>
<protein>
    <submittedName>
        <fullName evidence="1">Uncharacterized protein</fullName>
    </submittedName>
</protein>
<dbReference type="AlphaFoldDB" id="A0A0F9Q751"/>
<reference evidence="1" key="1">
    <citation type="journal article" date="2015" name="Nature">
        <title>Complex archaea that bridge the gap between prokaryotes and eukaryotes.</title>
        <authorList>
            <person name="Spang A."/>
            <person name="Saw J.H."/>
            <person name="Jorgensen S.L."/>
            <person name="Zaremba-Niedzwiedzka K."/>
            <person name="Martijn J."/>
            <person name="Lind A.E."/>
            <person name="van Eijk R."/>
            <person name="Schleper C."/>
            <person name="Guy L."/>
            <person name="Ettema T.J."/>
        </authorList>
    </citation>
    <scope>NUCLEOTIDE SEQUENCE</scope>
</reference>
<gene>
    <name evidence="1" type="ORF">LCGC14_1049970</name>
</gene>
<comment type="caution">
    <text evidence="1">The sequence shown here is derived from an EMBL/GenBank/DDBJ whole genome shotgun (WGS) entry which is preliminary data.</text>
</comment>
<organism evidence="1">
    <name type="scientific">marine sediment metagenome</name>
    <dbReference type="NCBI Taxonomy" id="412755"/>
    <lineage>
        <taxon>unclassified sequences</taxon>
        <taxon>metagenomes</taxon>
        <taxon>ecological metagenomes</taxon>
    </lineage>
</organism>
<accession>A0A0F9Q751</accession>
<name>A0A0F9Q751_9ZZZZ</name>